<accession>A0A2U9CMI7</accession>
<keyword evidence="1" id="KW-0732">Signal</keyword>
<evidence type="ECO:0008006" key="4">
    <source>
        <dbReference type="Google" id="ProtNLM"/>
    </source>
</evidence>
<keyword evidence="3" id="KW-1185">Reference proteome</keyword>
<organism evidence="2 3">
    <name type="scientific">Scophthalmus maximus</name>
    <name type="common">Turbot</name>
    <name type="synonym">Psetta maxima</name>
    <dbReference type="NCBI Taxonomy" id="52904"/>
    <lineage>
        <taxon>Eukaryota</taxon>
        <taxon>Metazoa</taxon>
        <taxon>Chordata</taxon>
        <taxon>Craniata</taxon>
        <taxon>Vertebrata</taxon>
        <taxon>Euteleostomi</taxon>
        <taxon>Actinopterygii</taxon>
        <taxon>Neopterygii</taxon>
        <taxon>Teleostei</taxon>
        <taxon>Neoteleostei</taxon>
        <taxon>Acanthomorphata</taxon>
        <taxon>Carangaria</taxon>
        <taxon>Pleuronectiformes</taxon>
        <taxon>Pleuronectoidei</taxon>
        <taxon>Scophthalmidae</taxon>
        <taxon>Scophthalmus</taxon>
    </lineage>
</organism>
<feature type="chain" id="PRO_5016134039" description="Secreted protein" evidence="1">
    <location>
        <begin position="24"/>
        <end position="89"/>
    </location>
</feature>
<feature type="signal peptide" evidence="1">
    <location>
        <begin position="1"/>
        <end position="23"/>
    </location>
</feature>
<dbReference type="AlphaFoldDB" id="A0A2U9CMI7"/>
<sequence>MVSTLFFFSAAELAWDWFSMAIAHSLTPHEDETTGGEEEEVVRATVQCRGPLEGETGNATAFIIITSATTEICYLKLINTVETQRSAAS</sequence>
<name>A0A2U9CMI7_SCOMX</name>
<dbReference type="Proteomes" id="UP000246464">
    <property type="component" value="Chromosome 18"/>
</dbReference>
<gene>
    <name evidence="2" type="ORF">SMAX5B_017131</name>
</gene>
<evidence type="ECO:0000313" key="3">
    <source>
        <dbReference type="Proteomes" id="UP000246464"/>
    </source>
</evidence>
<evidence type="ECO:0000256" key="1">
    <source>
        <dbReference type="SAM" id="SignalP"/>
    </source>
</evidence>
<reference evidence="2 3" key="1">
    <citation type="submission" date="2017-12" db="EMBL/GenBank/DDBJ databases">
        <title>Integrating genomic resources of turbot (Scophthalmus maximus) in depth evaluation of genetic and physical mapping variation across individuals.</title>
        <authorList>
            <person name="Martinez P."/>
        </authorList>
    </citation>
    <scope>NUCLEOTIDE SEQUENCE [LARGE SCALE GENOMIC DNA]</scope>
</reference>
<proteinExistence type="predicted"/>
<evidence type="ECO:0000313" key="2">
    <source>
        <dbReference type="EMBL" id="AWP17049.1"/>
    </source>
</evidence>
<dbReference type="EMBL" id="CP026260">
    <property type="protein sequence ID" value="AWP17049.1"/>
    <property type="molecule type" value="Genomic_DNA"/>
</dbReference>
<protein>
    <recommendedName>
        <fullName evidence="4">Secreted protein</fullName>
    </recommendedName>
</protein>